<organism evidence="1 2">
    <name type="scientific">Aliiroseovarius sediminilitoris</name>
    <dbReference type="NCBI Taxonomy" id="1173584"/>
    <lineage>
        <taxon>Bacteria</taxon>
        <taxon>Pseudomonadati</taxon>
        <taxon>Pseudomonadota</taxon>
        <taxon>Alphaproteobacteria</taxon>
        <taxon>Rhodobacterales</taxon>
        <taxon>Paracoccaceae</taxon>
        <taxon>Aliiroseovarius</taxon>
    </lineage>
</organism>
<accession>A0A1I0NHS8</accession>
<dbReference type="RefSeq" id="WP_143064278.1">
    <property type="nucleotide sequence ID" value="NZ_FOJB01000001.1"/>
</dbReference>
<dbReference type="EMBL" id="FOJB01000001">
    <property type="protein sequence ID" value="SEW00865.1"/>
    <property type="molecule type" value="Genomic_DNA"/>
</dbReference>
<name>A0A1I0NHS8_9RHOB</name>
<reference evidence="1 2" key="1">
    <citation type="submission" date="2016-10" db="EMBL/GenBank/DDBJ databases">
        <authorList>
            <person name="de Groot N.N."/>
        </authorList>
    </citation>
    <scope>NUCLEOTIDE SEQUENCE [LARGE SCALE GENOMIC DNA]</scope>
    <source>
        <strain evidence="1 2">DSM 29439</strain>
    </source>
</reference>
<dbReference type="Proteomes" id="UP000199650">
    <property type="component" value="Unassembled WGS sequence"/>
</dbReference>
<keyword evidence="2" id="KW-1185">Reference proteome</keyword>
<evidence type="ECO:0000313" key="2">
    <source>
        <dbReference type="Proteomes" id="UP000199650"/>
    </source>
</evidence>
<evidence type="ECO:0000313" key="1">
    <source>
        <dbReference type="EMBL" id="SEW00865.1"/>
    </source>
</evidence>
<dbReference type="AlphaFoldDB" id="A0A1I0NHS8"/>
<sequence length="212" mass="23682">MPPHPPPQYSPLDITKGFVDAVTIWSDFLRGKRTKSEWGVYGAYSFLDSIGFDIPKQPISVDDLKRLEVLAEAAEKVRGNKMGTTTRDLNQMKKKMRNTTDTLSKYFEANCNVAFSVDLDASGVIENACNSIDTAVGVAQSEYDTVDGLLDQYDTTQNDPKINNYEQIGDALDNNNVSQEELDIVGESSIDRDYWTPPEPAYFDRTFGAMPE</sequence>
<proteinExistence type="predicted"/>
<gene>
    <name evidence="1" type="ORF">SAMN05444851_0835</name>
</gene>
<protein>
    <submittedName>
        <fullName evidence="1">Uncharacterized protein</fullName>
    </submittedName>
</protein>
<dbReference type="OrthoDB" id="9923586at2"/>